<gene>
    <name evidence="1" type="ORF">PCASD_06400</name>
</gene>
<dbReference type="AlphaFoldDB" id="A0A2N5UX86"/>
<accession>A0A2N5UX86</accession>
<dbReference type="Proteomes" id="UP000235392">
    <property type="component" value="Unassembled WGS sequence"/>
</dbReference>
<name>A0A2N5UX86_9BASI</name>
<protein>
    <submittedName>
        <fullName evidence="1">Uncharacterized protein</fullName>
    </submittedName>
</protein>
<organism evidence="1 2">
    <name type="scientific">Puccinia coronata f. sp. avenae</name>
    <dbReference type="NCBI Taxonomy" id="200324"/>
    <lineage>
        <taxon>Eukaryota</taxon>
        <taxon>Fungi</taxon>
        <taxon>Dikarya</taxon>
        <taxon>Basidiomycota</taxon>
        <taxon>Pucciniomycotina</taxon>
        <taxon>Pucciniomycetes</taxon>
        <taxon>Pucciniales</taxon>
        <taxon>Pucciniaceae</taxon>
        <taxon>Puccinia</taxon>
    </lineage>
</organism>
<evidence type="ECO:0000313" key="1">
    <source>
        <dbReference type="EMBL" id="PLW42381.1"/>
    </source>
</evidence>
<comment type="caution">
    <text evidence="1">The sequence shown here is derived from an EMBL/GenBank/DDBJ whole genome shotgun (WGS) entry which is preliminary data.</text>
</comment>
<dbReference type="EMBL" id="PGCI01000079">
    <property type="protein sequence ID" value="PLW42381.1"/>
    <property type="molecule type" value="Genomic_DNA"/>
</dbReference>
<sequence length="397" mass="45335">MECCASEVWHFTPFVMSYFGIDLFARPVPPPGYHTNSKNWRIHGIGPEPAPENNVQLIVCKTTFKLYCPKGQNGKGWRMISPPKKFRIEFNAGTKLFEEFKMFIGDKCNDQVLNAALYMREATESGLPPLNWKVWLVRPTAPGFKKSDDYLINTEESYTCWINVVIQLGKDSTEAGLEITMDNPADAIRQAQAEAELQDHVLARQAARDANNDGTTLGPRVLPTDFDILNVYINKIFSTHQPNKKYNHKLPVFIDQTNDKRYIPLSPSMIQQWARALREKTDGVTLYSPLADFKMLTLSAKKRKREDLGNSDIDSDDSVTIPNTNLMQEYVDFVKISSEKKELVLEVLNKRDITHPKLLRSKTITPERMVNEWGLTDGVVARLKDNVSKFDRYLANK</sequence>
<reference evidence="1 2" key="1">
    <citation type="submission" date="2017-11" db="EMBL/GenBank/DDBJ databases">
        <title>De novo assembly and phasing of dikaryotic genomes from two isolates of Puccinia coronata f. sp. avenae, the causal agent of oat crown rust.</title>
        <authorList>
            <person name="Miller M.E."/>
            <person name="Zhang Y."/>
            <person name="Omidvar V."/>
            <person name="Sperschneider J."/>
            <person name="Schwessinger B."/>
            <person name="Raley C."/>
            <person name="Palmer J.M."/>
            <person name="Garnica D."/>
            <person name="Upadhyaya N."/>
            <person name="Rathjen J."/>
            <person name="Taylor J.M."/>
            <person name="Park R.F."/>
            <person name="Dodds P.N."/>
            <person name="Hirsch C.D."/>
            <person name="Kianian S.F."/>
            <person name="Figueroa M."/>
        </authorList>
    </citation>
    <scope>NUCLEOTIDE SEQUENCE [LARGE SCALE GENOMIC DNA]</scope>
    <source>
        <strain evidence="1">12SD80</strain>
    </source>
</reference>
<proteinExistence type="predicted"/>
<evidence type="ECO:0000313" key="2">
    <source>
        <dbReference type="Proteomes" id="UP000235392"/>
    </source>
</evidence>